<feature type="region of interest" description="Disordered" evidence="2">
    <location>
        <begin position="859"/>
        <end position="890"/>
    </location>
</feature>
<feature type="compositionally biased region" description="Basic and acidic residues" evidence="2">
    <location>
        <begin position="859"/>
        <end position="879"/>
    </location>
</feature>
<dbReference type="EMBL" id="KN833159">
    <property type="protein sequence ID" value="KIM72145.1"/>
    <property type="molecule type" value="Genomic_DNA"/>
</dbReference>
<sequence length="1159" mass="130694">MPRAFEPLSSNFILSNDATKVKCTICAPHIPVPKKQWMLRQSHQAHSQSTAHKTNLNQLFGSPFDAQVLAAAAAADADAAAQEILFESLETVSIQMQHHLIKKTPQVSAAEQEMWDDYSTNGAYFDIAEDPNEVSEAASRHQFERDANEFGIWNVKADGELFGLGDSADIEEMGGNPEEDELLAELMQNACVDEPDLENIIGGSSEDGAHNRELTSAEQWYPYNSKMASLDLGVAHCRNNYLNYYQMFLLDTLDNMPRLRISDSLMKVFLWILKEGGASDVPSFDHLRKVQKRLCKSCGVRNIIAQDWANSLVREHIHVYPELTDGPISEIWHAEKWRKGMDLDCLSPMWDAGDHHYYVNELCRLKDGRYVIPVRWLAKTHADGSKSYYADAYHVIFDEMAVATVQDNDVILIATNELENNFYDLEHEILIPKWSVQTVKAGYPSRMPNPDRELAAGDPLYVSLVDCFGDDVSSNQTKSWNKHWNMYMVHRNLPRKLLNQEFHFMDFKQIIEDTHKELISGAADNPMVDIVVAVGNVLDLFAVISPKKILDKIKLHLLAHIREDIFQFGPLVGVATEIFECFNAVFRMCLILSNHRAPSRDIAYQLADQEGMKHCLTGGFWLSSKDGSTWECAGLAVRDFLTQKPLLQKLYRWTDPAPLIPGTFKLAPFLCRPCGQATRTRQFIVFRDTQASKAVNVGSYDLSLEWNPCTYTVAASEDKCSIGSWVFAKSPIDSGIVVGQIIEILARAGSAIVSLDIYQVASTRHNIFGMPTLGRRHDEISILILPAIDVLFDFNVQHDCGFVKCSASGIRPRVQERTNSDVTEEFIVHKPIPRYIINTHAFHNAHLLRKHRELATELRRSQGARREQLKTQQEAKKAATEANGGVALGSKKHLPADEALNRRNLAFEAANEANHLALAPGGYLDSQTTDTQFFSTFDAANFPPSLDTWGSSQSPEPETIPPITKGVPQSPPIQSTVLKPELRSDAPATEDVPQRPSLLKAPPESEERCSLGPTMKWDWLDDFINGPEYGNSHLWTMFPLLKQFRPDNNHPACALKWTWVEASPKEVELLTKFDLQLLRLSSPRMPSNCIQGESMYILMFLARLIPFMGRAVMDSDLERTQALIEIVRDLMKSLDTLRDVEEEARERLDAMLDEEMKEL</sequence>
<dbReference type="STRING" id="765440.A0A0C3EHP7"/>
<keyword evidence="4" id="KW-1185">Reference proteome</keyword>
<dbReference type="InParanoid" id="A0A0C3EHP7"/>
<dbReference type="OrthoDB" id="2506088at2759"/>
<gene>
    <name evidence="3" type="ORF">PILCRDRAFT_16410</name>
</gene>
<evidence type="ECO:0000256" key="2">
    <source>
        <dbReference type="SAM" id="MobiDB-lite"/>
    </source>
</evidence>
<evidence type="ECO:0000313" key="3">
    <source>
        <dbReference type="EMBL" id="KIM72145.1"/>
    </source>
</evidence>
<dbReference type="AlphaFoldDB" id="A0A0C3EHP7"/>
<evidence type="ECO:0000313" key="4">
    <source>
        <dbReference type="Proteomes" id="UP000054166"/>
    </source>
</evidence>
<feature type="region of interest" description="Disordered" evidence="2">
    <location>
        <begin position="945"/>
        <end position="1009"/>
    </location>
</feature>
<name>A0A0C3EHP7_PILCF</name>
<keyword evidence="1" id="KW-0175">Coiled coil</keyword>
<evidence type="ECO:0000256" key="1">
    <source>
        <dbReference type="SAM" id="Coils"/>
    </source>
</evidence>
<feature type="coiled-coil region" evidence="1">
    <location>
        <begin position="1127"/>
        <end position="1158"/>
    </location>
</feature>
<dbReference type="PANTHER" id="PTHR31912:SF34">
    <property type="entry name" value="NOTOCHORD-RELATED PROTEIN"/>
    <property type="match status" value="1"/>
</dbReference>
<reference evidence="4" key="2">
    <citation type="submission" date="2015-01" db="EMBL/GenBank/DDBJ databases">
        <title>Evolutionary Origins and Diversification of the Mycorrhizal Mutualists.</title>
        <authorList>
            <consortium name="DOE Joint Genome Institute"/>
            <consortium name="Mycorrhizal Genomics Consortium"/>
            <person name="Kohler A."/>
            <person name="Kuo A."/>
            <person name="Nagy L.G."/>
            <person name="Floudas D."/>
            <person name="Copeland A."/>
            <person name="Barry K.W."/>
            <person name="Cichocki N."/>
            <person name="Veneault-Fourrey C."/>
            <person name="LaButti K."/>
            <person name="Lindquist E.A."/>
            <person name="Lipzen A."/>
            <person name="Lundell T."/>
            <person name="Morin E."/>
            <person name="Murat C."/>
            <person name="Riley R."/>
            <person name="Ohm R."/>
            <person name="Sun H."/>
            <person name="Tunlid A."/>
            <person name="Henrissat B."/>
            <person name="Grigoriev I.V."/>
            <person name="Hibbett D.S."/>
            <person name="Martin F."/>
        </authorList>
    </citation>
    <scope>NUCLEOTIDE SEQUENCE [LARGE SCALE GENOMIC DNA]</scope>
    <source>
        <strain evidence="4">F 1598</strain>
    </source>
</reference>
<dbReference type="PANTHER" id="PTHR31912">
    <property type="entry name" value="IP13529P"/>
    <property type="match status" value="1"/>
</dbReference>
<accession>A0A0C3EHP7</accession>
<organism evidence="3 4">
    <name type="scientific">Piloderma croceum (strain F 1598)</name>
    <dbReference type="NCBI Taxonomy" id="765440"/>
    <lineage>
        <taxon>Eukaryota</taxon>
        <taxon>Fungi</taxon>
        <taxon>Dikarya</taxon>
        <taxon>Basidiomycota</taxon>
        <taxon>Agaricomycotina</taxon>
        <taxon>Agaricomycetes</taxon>
        <taxon>Agaricomycetidae</taxon>
        <taxon>Atheliales</taxon>
        <taxon>Atheliaceae</taxon>
        <taxon>Piloderma</taxon>
    </lineage>
</organism>
<proteinExistence type="predicted"/>
<reference evidence="3 4" key="1">
    <citation type="submission" date="2014-04" db="EMBL/GenBank/DDBJ databases">
        <authorList>
            <consortium name="DOE Joint Genome Institute"/>
            <person name="Kuo A."/>
            <person name="Tarkka M."/>
            <person name="Buscot F."/>
            <person name="Kohler A."/>
            <person name="Nagy L.G."/>
            <person name="Floudas D."/>
            <person name="Copeland A."/>
            <person name="Barry K.W."/>
            <person name="Cichocki N."/>
            <person name="Veneault-Fourrey C."/>
            <person name="LaButti K."/>
            <person name="Lindquist E.A."/>
            <person name="Lipzen A."/>
            <person name="Lundell T."/>
            <person name="Morin E."/>
            <person name="Murat C."/>
            <person name="Sun H."/>
            <person name="Tunlid A."/>
            <person name="Henrissat B."/>
            <person name="Grigoriev I.V."/>
            <person name="Hibbett D.S."/>
            <person name="Martin F."/>
            <person name="Nordberg H.P."/>
            <person name="Cantor M.N."/>
            <person name="Hua S.X."/>
        </authorList>
    </citation>
    <scope>NUCLEOTIDE SEQUENCE [LARGE SCALE GENOMIC DNA]</scope>
    <source>
        <strain evidence="3 4">F 1598</strain>
    </source>
</reference>
<dbReference type="HOGENOM" id="CLU_275459_0_0_1"/>
<dbReference type="Proteomes" id="UP000054166">
    <property type="component" value="Unassembled WGS sequence"/>
</dbReference>
<protein>
    <submittedName>
        <fullName evidence="3">Uncharacterized protein</fullName>
    </submittedName>
</protein>